<sequence length="391" mass="44445">MTCIYCDGQRKDDRMSLEHIWPQSLGGAVAGPLFQTRSVCQTCNNLAGIWIDGAFLKSWLVSHEASFAARQYLDPKRPGPSLLTYMGIDQEFPVQREEICERWVGPAGEHVYHIHVRDDDRWYGYAGGDFIKRKRLDGGRAYLVLTSRVNYWSLTGLYSFVEHFSDISTRLFCLTVVVGMPSDLEARFVAQRGCTEVERKEIDWIKGRQENKVSMMNIALRIDFSDRFLAKIALGVGANILGKRFLETAYVKELRKLLWLKDPDEKSKIRVRGTNIWNAEKTAGVSNILSWGGAWTLFFWAQPEQFSLHICTPSSRGMNVVISDEPELWRAEQFDDYKHGAIFIVIPERKCFSGPVGLAAYLNHRNGHNIDPNLASLEALRIDPGVLPGPR</sequence>
<evidence type="ECO:0000259" key="1">
    <source>
        <dbReference type="Pfam" id="PF14279"/>
    </source>
</evidence>
<proteinExistence type="predicted"/>
<reference evidence="2 3" key="1">
    <citation type="submission" date="2018-06" db="EMBL/GenBank/DDBJ databases">
        <title>Genomic Encyclopedia of Type Strains, Phase IV (KMG-IV): sequencing the most valuable type-strain genomes for metagenomic binning, comparative biology and taxonomic classification.</title>
        <authorList>
            <person name="Goeker M."/>
        </authorList>
    </citation>
    <scope>NUCLEOTIDE SEQUENCE [LARGE SCALE GENOMIC DNA]</scope>
    <source>
        <strain evidence="2 3">DSM 24875</strain>
    </source>
</reference>
<dbReference type="InterPro" id="IPR029471">
    <property type="entry name" value="HNH_5"/>
</dbReference>
<protein>
    <submittedName>
        <fullName evidence="2">HNH endonuclease</fullName>
    </submittedName>
</protein>
<dbReference type="RefSeq" id="WP_113889780.1">
    <property type="nucleotide sequence ID" value="NZ_QNRK01000013.1"/>
</dbReference>
<keyword evidence="3" id="KW-1185">Reference proteome</keyword>
<feature type="domain" description="HNH endonuclease 5" evidence="1">
    <location>
        <begin position="3"/>
        <end position="59"/>
    </location>
</feature>
<dbReference type="EMBL" id="QNRK01000013">
    <property type="protein sequence ID" value="RBP12952.1"/>
    <property type="molecule type" value="Genomic_DNA"/>
</dbReference>
<keyword evidence="2" id="KW-0378">Hydrolase</keyword>
<evidence type="ECO:0000313" key="2">
    <source>
        <dbReference type="EMBL" id="RBP12952.1"/>
    </source>
</evidence>
<dbReference type="GO" id="GO:0004519">
    <property type="term" value="F:endonuclease activity"/>
    <property type="evidence" value="ECO:0007669"/>
    <property type="project" value="UniProtKB-KW"/>
</dbReference>
<organism evidence="2 3">
    <name type="scientific">Roseiarcus fermentans</name>
    <dbReference type="NCBI Taxonomy" id="1473586"/>
    <lineage>
        <taxon>Bacteria</taxon>
        <taxon>Pseudomonadati</taxon>
        <taxon>Pseudomonadota</taxon>
        <taxon>Alphaproteobacteria</taxon>
        <taxon>Hyphomicrobiales</taxon>
        <taxon>Roseiarcaceae</taxon>
        <taxon>Roseiarcus</taxon>
    </lineage>
</organism>
<evidence type="ECO:0000313" key="3">
    <source>
        <dbReference type="Proteomes" id="UP000253529"/>
    </source>
</evidence>
<dbReference type="Proteomes" id="UP000253529">
    <property type="component" value="Unassembled WGS sequence"/>
</dbReference>
<comment type="caution">
    <text evidence="2">The sequence shown here is derived from an EMBL/GenBank/DDBJ whole genome shotgun (WGS) entry which is preliminary data.</text>
</comment>
<dbReference type="Pfam" id="PF14279">
    <property type="entry name" value="HNH_5"/>
    <property type="match status" value="1"/>
</dbReference>
<dbReference type="OrthoDB" id="2804463at2"/>
<keyword evidence="2" id="KW-0540">Nuclease</keyword>
<gene>
    <name evidence="2" type="ORF">DFR50_113144</name>
</gene>
<name>A0A366FE43_9HYPH</name>
<keyword evidence="2" id="KW-0255">Endonuclease</keyword>
<accession>A0A366FE43</accession>
<dbReference type="AlphaFoldDB" id="A0A366FE43"/>